<feature type="domain" description="Glycosyltransferase RgtA/B/C/D-like" evidence="9">
    <location>
        <begin position="56"/>
        <end position="214"/>
    </location>
</feature>
<dbReference type="RefSeq" id="WP_137265133.1">
    <property type="nucleotide sequence ID" value="NZ_SZUA01000001.1"/>
</dbReference>
<dbReference type="PANTHER" id="PTHR33908">
    <property type="entry name" value="MANNOSYLTRANSFERASE YKCB-RELATED"/>
    <property type="match status" value="1"/>
</dbReference>
<evidence type="ECO:0000256" key="4">
    <source>
        <dbReference type="ARBA" id="ARBA00022679"/>
    </source>
</evidence>
<keyword evidence="6 8" id="KW-1133">Transmembrane helix</keyword>
<keyword evidence="5 8" id="KW-0812">Transmembrane</keyword>
<feature type="transmembrane region" description="Helical" evidence="8">
    <location>
        <begin position="197"/>
        <end position="216"/>
    </location>
</feature>
<comment type="caution">
    <text evidence="10">The sequence shown here is derived from an EMBL/GenBank/DDBJ whole genome shotgun (WGS) entry which is preliminary data.</text>
</comment>
<evidence type="ECO:0000256" key="7">
    <source>
        <dbReference type="ARBA" id="ARBA00023136"/>
    </source>
</evidence>
<proteinExistence type="predicted"/>
<dbReference type="GO" id="GO:0009103">
    <property type="term" value="P:lipopolysaccharide biosynthetic process"/>
    <property type="evidence" value="ECO:0007669"/>
    <property type="project" value="UniProtKB-ARBA"/>
</dbReference>
<feature type="transmembrane region" description="Helical" evidence="8">
    <location>
        <begin position="273"/>
        <end position="293"/>
    </location>
</feature>
<evidence type="ECO:0000256" key="6">
    <source>
        <dbReference type="ARBA" id="ARBA00022989"/>
    </source>
</evidence>
<evidence type="ECO:0000256" key="3">
    <source>
        <dbReference type="ARBA" id="ARBA00022676"/>
    </source>
</evidence>
<feature type="transmembrane region" description="Helical" evidence="8">
    <location>
        <begin position="329"/>
        <end position="347"/>
    </location>
</feature>
<name>A0A4U5JSZ4_9GAMM</name>
<feature type="transmembrane region" description="Helical" evidence="8">
    <location>
        <begin position="109"/>
        <end position="137"/>
    </location>
</feature>
<dbReference type="GO" id="GO:0016763">
    <property type="term" value="F:pentosyltransferase activity"/>
    <property type="evidence" value="ECO:0007669"/>
    <property type="project" value="TreeGrafter"/>
</dbReference>
<dbReference type="EMBL" id="SZUA01000001">
    <property type="protein sequence ID" value="TKR32924.1"/>
    <property type="molecule type" value="Genomic_DNA"/>
</dbReference>
<dbReference type="OrthoDB" id="7167895at2"/>
<gene>
    <name evidence="10" type="ORF">FCE95_00950</name>
</gene>
<dbReference type="GO" id="GO:0005886">
    <property type="term" value="C:plasma membrane"/>
    <property type="evidence" value="ECO:0007669"/>
    <property type="project" value="UniProtKB-SubCell"/>
</dbReference>
<evidence type="ECO:0000259" key="9">
    <source>
        <dbReference type="Pfam" id="PF13231"/>
    </source>
</evidence>
<keyword evidence="7 8" id="KW-0472">Membrane</keyword>
<organism evidence="10 11">
    <name type="scientific">Luteimonas gilva</name>
    <dbReference type="NCBI Taxonomy" id="2572684"/>
    <lineage>
        <taxon>Bacteria</taxon>
        <taxon>Pseudomonadati</taxon>
        <taxon>Pseudomonadota</taxon>
        <taxon>Gammaproteobacteria</taxon>
        <taxon>Lysobacterales</taxon>
        <taxon>Lysobacteraceae</taxon>
        <taxon>Luteimonas</taxon>
    </lineage>
</organism>
<comment type="subcellular location">
    <subcellularLocation>
        <location evidence="1">Cell membrane</location>
        <topology evidence="1">Multi-pass membrane protein</topology>
    </subcellularLocation>
</comment>
<dbReference type="PANTHER" id="PTHR33908:SF11">
    <property type="entry name" value="MEMBRANE PROTEIN"/>
    <property type="match status" value="1"/>
</dbReference>
<evidence type="ECO:0000256" key="1">
    <source>
        <dbReference type="ARBA" id="ARBA00004651"/>
    </source>
</evidence>
<dbReference type="InterPro" id="IPR050297">
    <property type="entry name" value="LipidA_mod_glycosyltrf_83"/>
</dbReference>
<dbReference type="AlphaFoldDB" id="A0A4U5JSZ4"/>
<keyword evidence="2" id="KW-1003">Cell membrane</keyword>
<dbReference type="Pfam" id="PF13231">
    <property type="entry name" value="PMT_2"/>
    <property type="match status" value="1"/>
</dbReference>
<sequence length="619" mass="67192">MREDEYGRRSRNVFIALWIGATALKCALAARLPLFVDEAFYWQEGRHLAAAYSDLPGLTAWLTRIGVETGGQHAWALRWPFLAIAALLPWCIGKIAAREFGETRGWQAASLAVLLPLAGTLGVLALPDVPLALASVVCLDAGARLLRGVDAGTALQLALGLAIGALSHYRFAAVVGVGALALLWLPEGRRALRDARVWVALTIGALAWWPLVAWNVDNADAGLRFQLVDRHPWTVHWDGMWFIAIQLLLATPLLFVAMALAARRGLRDASPAVRYFAFCGAASVAGFFVLGFFADNERVSFHWPLSGYLALLPLTPAVLAAWPRFWRRAAWMLLAAGLALGLSYYAAVSLPALRAHAAAEKWYPANFAGWDEVREAVRRRLKAMPPGTRVVADNFKLGAELGFALNDPDIRVLDHPLNHRHGRAPQLRLWSLAYAVAPGAKPTPALLVVAASEVQYKRLLDHYHSLCVQVGPLPPPSATVKVDHGAQRFLLFDLPAQRPAASAPCTAPAMAWFDAPASGARVGNRFEVAGWAFKDGVGLARVEITLDGKPVAQADYGAANPGVAQFWRISNDPQHPNVGFKASVDASGFAPGRHWLGLRLHGRDGSVEAWRDQPIQIAR</sequence>
<feature type="transmembrane region" description="Helical" evidence="8">
    <location>
        <begin position="79"/>
        <end position="97"/>
    </location>
</feature>
<accession>A0A4U5JSZ4</accession>
<keyword evidence="4 10" id="KW-0808">Transferase</keyword>
<feature type="transmembrane region" description="Helical" evidence="8">
    <location>
        <begin position="157"/>
        <end position="185"/>
    </location>
</feature>
<evidence type="ECO:0000313" key="11">
    <source>
        <dbReference type="Proteomes" id="UP000308707"/>
    </source>
</evidence>
<keyword evidence="11" id="KW-1185">Reference proteome</keyword>
<protein>
    <submittedName>
        <fullName evidence="10">Glycosyltransferase family 39 protein</fullName>
    </submittedName>
</protein>
<dbReference type="InterPro" id="IPR038731">
    <property type="entry name" value="RgtA/B/C-like"/>
</dbReference>
<reference evidence="10 11" key="1">
    <citation type="submission" date="2019-04" db="EMBL/GenBank/DDBJ databases">
        <title>Reference strain of H23.</title>
        <authorList>
            <person name="Luo X."/>
        </authorList>
    </citation>
    <scope>NUCLEOTIDE SEQUENCE [LARGE SCALE GENOMIC DNA]</scope>
    <source>
        <strain evidence="10 11">H23</strain>
    </source>
</reference>
<feature type="transmembrane region" description="Helical" evidence="8">
    <location>
        <begin position="305"/>
        <end position="322"/>
    </location>
</feature>
<keyword evidence="3" id="KW-0328">Glycosyltransferase</keyword>
<evidence type="ECO:0000256" key="2">
    <source>
        <dbReference type="ARBA" id="ARBA00022475"/>
    </source>
</evidence>
<dbReference type="Proteomes" id="UP000308707">
    <property type="component" value="Unassembled WGS sequence"/>
</dbReference>
<evidence type="ECO:0000313" key="10">
    <source>
        <dbReference type="EMBL" id="TKR32924.1"/>
    </source>
</evidence>
<feature type="transmembrane region" description="Helical" evidence="8">
    <location>
        <begin position="240"/>
        <end position="261"/>
    </location>
</feature>
<evidence type="ECO:0000256" key="8">
    <source>
        <dbReference type="SAM" id="Phobius"/>
    </source>
</evidence>
<evidence type="ECO:0000256" key="5">
    <source>
        <dbReference type="ARBA" id="ARBA00022692"/>
    </source>
</evidence>